<dbReference type="SUPFAM" id="SSF116726">
    <property type="entry name" value="TrkA C-terminal domain-like"/>
    <property type="match status" value="1"/>
</dbReference>
<feature type="domain" description="RCK N-terminal" evidence="3">
    <location>
        <begin position="114"/>
        <end position="231"/>
    </location>
</feature>
<sequence>MEARVESLPQTQKLIRLGVSVCLILLIGTVGYHLIEGWPFLDGLYMTVITITTIGFGEVHPLSQEGRLFTLLLIVSGLGIVGHTIVAASRWLIEGEVEKVITRRRSMKAIEKIKNHYVVCGYGRMGSFVCHQFRMRGIPFVVVENNPEVQDKITQAGFFLSPGNATEEDVLLAAKIKTAKGLVSVLDSDASNVYVVLTARELNPQLEIIARAGEEDAEKKLLRAGANRVISPYHIGGMRMVMSILKPHVMSFLEVAMDYSQLNVELEEVKVAADSVYCGKKLVETDIRKDLNLIIIAIKKSDGQMVFNPGPHTRIECHDVLIAMGEKRYLELLDQKAGNIHD</sequence>
<feature type="transmembrane region" description="Helical" evidence="2">
    <location>
        <begin position="38"/>
        <end position="56"/>
    </location>
</feature>
<evidence type="ECO:0000313" key="5">
    <source>
        <dbReference type="EMBL" id="HGH62115.1"/>
    </source>
</evidence>
<dbReference type="InterPro" id="IPR003148">
    <property type="entry name" value="RCK_N"/>
</dbReference>
<dbReference type="Gene3D" id="3.30.70.1450">
    <property type="entry name" value="Regulator of K+ conductance, C-terminal domain"/>
    <property type="match status" value="1"/>
</dbReference>
<dbReference type="GO" id="GO:0008324">
    <property type="term" value="F:monoatomic cation transmembrane transporter activity"/>
    <property type="evidence" value="ECO:0007669"/>
    <property type="project" value="InterPro"/>
</dbReference>
<gene>
    <name evidence="5" type="ORF">ENV54_12550</name>
</gene>
<keyword evidence="2" id="KW-0472">Membrane</keyword>
<dbReference type="InterPro" id="IPR050721">
    <property type="entry name" value="Trk_Ktr_HKT_K-transport"/>
</dbReference>
<dbReference type="AlphaFoldDB" id="A0A7C4EYW6"/>
<organism evidence="5">
    <name type="scientific">Desulfomonile tiedjei</name>
    <dbReference type="NCBI Taxonomy" id="2358"/>
    <lineage>
        <taxon>Bacteria</taxon>
        <taxon>Pseudomonadati</taxon>
        <taxon>Thermodesulfobacteriota</taxon>
        <taxon>Desulfomonilia</taxon>
        <taxon>Desulfomonilales</taxon>
        <taxon>Desulfomonilaceae</taxon>
        <taxon>Desulfomonile</taxon>
    </lineage>
</organism>
<dbReference type="PANTHER" id="PTHR43833">
    <property type="entry name" value="POTASSIUM CHANNEL PROTEIN 2-RELATED-RELATED"/>
    <property type="match status" value="1"/>
</dbReference>
<dbReference type="GO" id="GO:0006813">
    <property type="term" value="P:potassium ion transport"/>
    <property type="evidence" value="ECO:0007669"/>
    <property type="project" value="InterPro"/>
</dbReference>
<keyword evidence="5" id="KW-0813">Transport</keyword>
<evidence type="ECO:0000256" key="2">
    <source>
        <dbReference type="SAM" id="Phobius"/>
    </source>
</evidence>
<dbReference type="PROSITE" id="PS51201">
    <property type="entry name" value="RCK_N"/>
    <property type="match status" value="1"/>
</dbReference>
<dbReference type="InterPro" id="IPR006037">
    <property type="entry name" value="RCK_C"/>
</dbReference>
<evidence type="ECO:0000256" key="1">
    <source>
        <dbReference type="ARBA" id="ARBA00004651"/>
    </source>
</evidence>
<protein>
    <submittedName>
        <fullName evidence="5">Potassium channel protein</fullName>
    </submittedName>
</protein>
<reference evidence="5" key="1">
    <citation type="journal article" date="2020" name="mSystems">
        <title>Genome- and Community-Level Interaction Insights into Carbon Utilization and Element Cycling Functions of Hydrothermarchaeota in Hydrothermal Sediment.</title>
        <authorList>
            <person name="Zhou Z."/>
            <person name="Liu Y."/>
            <person name="Xu W."/>
            <person name="Pan J."/>
            <person name="Luo Z.H."/>
            <person name="Li M."/>
        </authorList>
    </citation>
    <scope>NUCLEOTIDE SEQUENCE [LARGE SCALE GENOMIC DNA]</scope>
    <source>
        <strain evidence="5">SpSt-769</strain>
    </source>
</reference>
<dbReference type="SUPFAM" id="SSF51735">
    <property type="entry name" value="NAD(P)-binding Rossmann-fold domains"/>
    <property type="match status" value="1"/>
</dbReference>
<feature type="domain" description="RCK C-terminal" evidence="4">
    <location>
        <begin position="254"/>
        <end position="339"/>
    </location>
</feature>
<feature type="transmembrane region" description="Helical" evidence="2">
    <location>
        <begin position="14"/>
        <end position="32"/>
    </location>
</feature>
<dbReference type="InterPro" id="IPR013099">
    <property type="entry name" value="K_chnl_dom"/>
</dbReference>
<name>A0A7C4EYW6_9BACT</name>
<dbReference type="GO" id="GO:0005886">
    <property type="term" value="C:plasma membrane"/>
    <property type="evidence" value="ECO:0007669"/>
    <property type="project" value="UniProtKB-SubCell"/>
</dbReference>
<accession>A0A7C4EYW6</accession>
<keyword evidence="5" id="KW-0407">Ion channel</keyword>
<keyword evidence="2" id="KW-1133">Transmembrane helix</keyword>
<proteinExistence type="predicted"/>
<keyword evidence="5" id="KW-0406">Ion transport</keyword>
<dbReference type="Pfam" id="PF02080">
    <property type="entry name" value="TrkA_C"/>
    <property type="match status" value="1"/>
</dbReference>
<dbReference type="Gene3D" id="1.10.287.70">
    <property type="match status" value="1"/>
</dbReference>
<dbReference type="PANTHER" id="PTHR43833:SF9">
    <property type="entry name" value="POTASSIUM CHANNEL PROTEIN YUGO-RELATED"/>
    <property type="match status" value="1"/>
</dbReference>
<dbReference type="Gene3D" id="3.40.50.720">
    <property type="entry name" value="NAD(P)-binding Rossmann-like Domain"/>
    <property type="match status" value="1"/>
</dbReference>
<comment type="caution">
    <text evidence="5">The sequence shown here is derived from an EMBL/GenBank/DDBJ whole genome shotgun (WGS) entry which is preliminary data.</text>
</comment>
<dbReference type="Pfam" id="PF02254">
    <property type="entry name" value="TrkA_N"/>
    <property type="match status" value="1"/>
</dbReference>
<evidence type="ECO:0000259" key="3">
    <source>
        <dbReference type="PROSITE" id="PS51201"/>
    </source>
</evidence>
<dbReference type="Pfam" id="PF07885">
    <property type="entry name" value="Ion_trans_2"/>
    <property type="match status" value="1"/>
</dbReference>
<keyword evidence="2" id="KW-0812">Transmembrane</keyword>
<comment type="subcellular location">
    <subcellularLocation>
        <location evidence="1">Cell membrane</location>
        <topology evidence="1">Multi-pass membrane protein</topology>
    </subcellularLocation>
</comment>
<dbReference type="SUPFAM" id="SSF81324">
    <property type="entry name" value="Voltage-gated potassium channels"/>
    <property type="match status" value="1"/>
</dbReference>
<feature type="transmembrane region" description="Helical" evidence="2">
    <location>
        <begin position="68"/>
        <end position="93"/>
    </location>
</feature>
<dbReference type="PROSITE" id="PS51202">
    <property type="entry name" value="RCK_C"/>
    <property type="match status" value="1"/>
</dbReference>
<dbReference type="EMBL" id="DTGT01000408">
    <property type="protein sequence ID" value="HGH62115.1"/>
    <property type="molecule type" value="Genomic_DNA"/>
</dbReference>
<dbReference type="InterPro" id="IPR036291">
    <property type="entry name" value="NAD(P)-bd_dom_sf"/>
</dbReference>
<dbReference type="InterPro" id="IPR036721">
    <property type="entry name" value="RCK_C_sf"/>
</dbReference>
<evidence type="ECO:0000259" key="4">
    <source>
        <dbReference type="PROSITE" id="PS51202"/>
    </source>
</evidence>